<dbReference type="Proteomes" id="UP000032633">
    <property type="component" value="Chromosome"/>
</dbReference>
<dbReference type="AlphaFoldDB" id="A0A0D5NEB1"/>
<reference evidence="2" key="2">
    <citation type="submission" date="2015-03" db="EMBL/GenBank/DDBJ databases">
        <title>Genome sequence of Paenibacillus beijingensis strain DSM 24997T.</title>
        <authorList>
            <person name="Kwak Y."/>
            <person name="Shin J.-H."/>
        </authorList>
    </citation>
    <scope>NUCLEOTIDE SEQUENCE [LARGE SCALE GENOMIC DNA]</scope>
    <source>
        <strain evidence="2">DSM 24997</strain>
    </source>
</reference>
<dbReference type="RefSeq" id="WP_045669139.1">
    <property type="nucleotide sequence ID" value="NZ_CP011058.1"/>
</dbReference>
<dbReference type="EMBL" id="CP011058">
    <property type="protein sequence ID" value="AJY73704.1"/>
    <property type="molecule type" value="Genomic_DNA"/>
</dbReference>
<accession>A0A0D5NEB1</accession>
<protein>
    <submittedName>
        <fullName evidence="1">Uncharacterized protein</fullName>
    </submittedName>
</protein>
<dbReference type="HOGENOM" id="CLU_124985_0_0_9"/>
<evidence type="ECO:0000313" key="2">
    <source>
        <dbReference type="Proteomes" id="UP000032633"/>
    </source>
</evidence>
<dbReference type="STRING" id="1126833.VN24_02480"/>
<name>A0A0D5NEB1_9BACL</name>
<dbReference type="OrthoDB" id="2964978at2"/>
<gene>
    <name evidence="1" type="ORF">VN24_02480</name>
</gene>
<proteinExistence type="predicted"/>
<evidence type="ECO:0000313" key="1">
    <source>
        <dbReference type="EMBL" id="AJY73704.1"/>
    </source>
</evidence>
<reference evidence="1 2" key="1">
    <citation type="journal article" date="2015" name="J. Biotechnol.">
        <title>Complete genome sequence of Paenibacillus beijingensis 7188(T) (=DSM 24997(T)), a novel rhizobacterium from jujube garden soil.</title>
        <authorList>
            <person name="Kwak Y."/>
            <person name="Shin J.H."/>
        </authorList>
    </citation>
    <scope>NUCLEOTIDE SEQUENCE [LARGE SCALE GENOMIC DNA]</scope>
    <source>
        <strain evidence="1 2">DSM 24997</strain>
    </source>
</reference>
<organism evidence="1 2">
    <name type="scientific">Paenibacillus beijingensis</name>
    <dbReference type="NCBI Taxonomy" id="1126833"/>
    <lineage>
        <taxon>Bacteria</taxon>
        <taxon>Bacillati</taxon>
        <taxon>Bacillota</taxon>
        <taxon>Bacilli</taxon>
        <taxon>Bacillales</taxon>
        <taxon>Paenibacillaceae</taxon>
        <taxon>Paenibacillus</taxon>
    </lineage>
</organism>
<keyword evidence="2" id="KW-1185">Reference proteome</keyword>
<dbReference type="PATRIC" id="fig|1126833.4.peg.549"/>
<dbReference type="KEGG" id="pbj:VN24_02480"/>
<sequence length="176" mass="20287">MFDPTVFENLKVAFENQLYDLDNLAARIRITNRIDRLEMSVLSREFALQFTLAEQTEVTAEIRLEATLNDLAAEILEMSGETPGCALLLRFYLQIGNDVCAQCRQIEDIVRRIWQPDLPPVQTLSFVYDQDPAVYTDTIELKFNRKINEDQMGDITNLIDHVLQTLAELNSFTLNR</sequence>